<evidence type="ECO:0000313" key="2">
    <source>
        <dbReference type="Proteomes" id="UP000319792"/>
    </source>
</evidence>
<dbReference type="OrthoDB" id="4125991at2"/>
<reference evidence="1 2" key="1">
    <citation type="submission" date="2019-08" db="EMBL/GenBank/DDBJ databases">
        <title>Tsukamurella conjunctivitidis sp. nov., Tsukamurella assacharolytica sp. nov. and Tsukamurella sputae sp. nov. isolated from patients with conjunctivitis, bacteraemia (lymphoma) and respiratory infection (sputum) in Hong Kong.</title>
        <authorList>
            <person name="Fok K.M.N."/>
            <person name="Fong J.Y.H."/>
        </authorList>
    </citation>
    <scope>NUCLEOTIDE SEQUENCE [LARGE SCALE GENOMIC DNA]</scope>
    <source>
        <strain evidence="1 2">HKU70</strain>
    </source>
</reference>
<proteinExistence type="predicted"/>
<dbReference type="AlphaFoldDB" id="A0A5C5RGB2"/>
<dbReference type="EMBL" id="VIGV01000015">
    <property type="protein sequence ID" value="TWS21840.1"/>
    <property type="molecule type" value="Genomic_DNA"/>
</dbReference>
<dbReference type="Pfam" id="PF22234">
    <property type="entry name" value="Rv2466c-like"/>
    <property type="match status" value="1"/>
</dbReference>
<keyword evidence="2" id="KW-1185">Reference proteome</keyword>
<protein>
    <submittedName>
        <fullName evidence="1">DsbA family protein</fullName>
    </submittedName>
</protein>
<sequence>MPPAGASRPRGKQIAVRGVAVRSRIYIERPVPRAGAAVTETAPSIAKDRVEFWFDPLCPWCWITSRWILEVEQVRDIDVQFHVMSLAVLNEGRENLPEIYQELMKTAWGPVRVLIAAAQRHGDEVLPKLYTAMGTRIHNQQNKDLAVVIAESLAETGLESDLAAAANSTDFDAALRESHHAGMDKVGDDVGTPTIHVNGTAFFGPVLSRIPRGDDAGRVWDGAVLLASYPHFYELKRSRNEEPSFD</sequence>
<evidence type="ECO:0000313" key="1">
    <source>
        <dbReference type="EMBL" id="TWS21840.1"/>
    </source>
</evidence>
<dbReference type="InterPro" id="IPR036249">
    <property type="entry name" value="Thioredoxin-like_sf"/>
</dbReference>
<accession>A0A5C5RGB2</accession>
<name>A0A5C5RGB2_9ACTN</name>
<organism evidence="1 2">
    <name type="scientific">Tsukamurella sputi</name>
    <dbReference type="NCBI Taxonomy" id="2591848"/>
    <lineage>
        <taxon>Bacteria</taxon>
        <taxon>Bacillati</taxon>
        <taxon>Actinomycetota</taxon>
        <taxon>Actinomycetes</taxon>
        <taxon>Mycobacteriales</taxon>
        <taxon>Tsukamurellaceae</taxon>
        <taxon>Tsukamurella</taxon>
    </lineage>
</organism>
<dbReference type="SUPFAM" id="SSF52833">
    <property type="entry name" value="Thioredoxin-like"/>
    <property type="match status" value="1"/>
</dbReference>
<dbReference type="InterPro" id="IPR053977">
    <property type="entry name" value="Rv2466c-like"/>
</dbReference>
<gene>
    <name evidence="1" type="ORF">FK268_22635</name>
</gene>
<comment type="caution">
    <text evidence="1">The sequence shown here is derived from an EMBL/GenBank/DDBJ whole genome shotgun (WGS) entry which is preliminary data.</text>
</comment>
<dbReference type="Gene3D" id="3.40.30.10">
    <property type="entry name" value="Glutaredoxin"/>
    <property type="match status" value="1"/>
</dbReference>
<dbReference type="Proteomes" id="UP000319792">
    <property type="component" value="Unassembled WGS sequence"/>
</dbReference>